<protein>
    <submittedName>
        <fullName evidence="2">Uncharacterized protein</fullName>
    </submittedName>
</protein>
<gene>
    <name evidence="2" type="ORF">POVWA2_009640</name>
</gene>
<name>A0A1A8YM40_PLAOA</name>
<keyword evidence="1" id="KW-1133">Transmembrane helix</keyword>
<dbReference type="Proteomes" id="UP000078550">
    <property type="component" value="Unassembled WGS sequence"/>
</dbReference>
<evidence type="ECO:0000313" key="2">
    <source>
        <dbReference type="EMBL" id="SBT32444.1"/>
    </source>
</evidence>
<evidence type="ECO:0000256" key="1">
    <source>
        <dbReference type="SAM" id="Phobius"/>
    </source>
</evidence>
<proteinExistence type="predicted"/>
<accession>A0A1A8YM40</accession>
<evidence type="ECO:0000313" key="3">
    <source>
        <dbReference type="Proteomes" id="UP000078550"/>
    </source>
</evidence>
<sequence length="272" mass="31195">MLSSTEEEEKSTWCIYLNECLYNGIKYNEIPNKVMEWILNKRVSSNKRCTFDWLDKDNILKKIIVFYIVNEHSSDINDLLMDNNVENSYACQELLYECSKLYNIYISYCEDISHKPNTLYIELNKFYKIHKESFKRQQKRTLLHRNSDSADLLEGHGVEEVKAHITGTGHAYDGVSCRGYNDMNEFSSANSHPETDTRRSPTEVNKLDATSHVNAVSIGVNPASDSDLNGYVISFGFAQHYITIVRAVIGSFCGMLLISLLLYKVNNNAIKK</sequence>
<dbReference type="AlphaFoldDB" id="A0A1A8YM40"/>
<keyword evidence="1" id="KW-0472">Membrane</keyword>
<organism evidence="2 3">
    <name type="scientific">Plasmodium ovale wallikeri</name>
    <dbReference type="NCBI Taxonomy" id="864142"/>
    <lineage>
        <taxon>Eukaryota</taxon>
        <taxon>Sar</taxon>
        <taxon>Alveolata</taxon>
        <taxon>Apicomplexa</taxon>
        <taxon>Aconoidasida</taxon>
        <taxon>Haemosporida</taxon>
        <taxon>Plasmodiidae</taxon>
        <taxon>Plasmodium</taxon>
        <taxon>Plasmodium (Plasmodium)</taxon>
    </lineage>
</organism>
<dbReference type="EMBL" id="FLRE01000036">
    <property type="protein sequence ID" value="SBT32444.1"/>
    <property type="molecule type" value="Genomic_DNA"/>
</dbReference>
<reference evidence="3" key="1">
    <citation type="submission" date="2016-05" db="EMBL/GenBank/DDBJ databases">
        <authorList>
            <person name="Naeem Raeece"/>
        </authorList>
    </citation>
    <scope>NUCLEOTIDE SEQUENCE [LARGE SCALE GENOMIC DNA]</scope>
</reference>
<keyword evidence="1" id="KW-0812">Transmembrane</keyword>
<feature type="transmembrane region" description="Helical" evidence="1">
    <location>
        <begin position="241"/>
        <end position="263"/>
    </location>
</feature>